<feature type="active site" evidence="9">
    <location>
        <position position="120"/>
    </location>
</feature>
<dbReference type="SMART" id="SM00155">
    <property type="entry name" value="PLDc"/>
    <property type="match status" value="2"/>
</dbReference>
<evidence type="ECO:0000256" key="6">
    <source>
        <dbReference type="ARBA" id="ARBA00023136"/>
    </source>
</evidence>
<dbReference type="GeneID" id="97764717"/>
<feature type="domain" description="PLD phosphodiesterase" evidence="11">
    <location>
        <begin position="108"/>
        <end position="135"/>
    </location>
</feature>
<keyword evidence="6 9" id="KW-0472">Membrane</keyword>
<evidence type="ECO:0000313" key="12">
    <source>
        <dbReference type="EMBL" id="SEA52521.1"/>
    </source>
</evidence>
<organism evidence="12 13">
    <name type="scientific">Lonsdalea quercina</name>
    <dbReference type="NCBI Taxonomy" id="71657"/>
    <lineage>
        <taxon>Bacteria</taxon>
        <taxon>Pseudomonadati</taxon>
        <taxon>Pseudomonadota</taxon>
        <taxon>Gammaproteobacteria</taxon>
        <taxon>Enterobacterales</taxon>
        <taxon>Pectobacteriaceae</taxon>
        <taxon>Lonsdalea</taxon>
    </lineage>
</organism>
<evidence type="ECO:0000256" key="3">
    <source>
        <dbReference type="ARBA" id="ARBA00022679"/>
    </source>
</evidence>
<keyword evidence="3 9" id="KW-0808">Transferase</keyword>
<keyword evidence="2 9" id="KW-0444">Lipid biosynthesis</keyword>
<keyword evidence="5 9" id="KW-0443">Lipid metabolism</keyword>
<feature type="active site" evidence="9">
    <location>
        <position position="113"/>
    </location>
</feature>
<gene>
    <name evidence="9" type="primary">clsB</name>
    <name evidence="12" type="ORF">SAMN02982996_01842</name>
</gene>
<feature type="compositionally biased region" description="Low complexity" evidence="10">
    <location>
        <begin position="393"/>
        <end position="405"/>
    </location>
</feature>
<dbReference type="Proteomes" id="UP000187280">
    <property type="component" value="Unassembled WGS sequence"/>
</dbReference>
<comment type="subcellular location">
    <subcellularLocation>
        <location evidence="9">Cell membrane</location>
        <topology evidence="9">Peripheral membrane protein</topology>
    </subcellularLocation>
</comment>
<dbReference type="GO" id="GO:0032049">
    <property type="term" value="P:cardiolipin biosynthetic process"/>
    <property type="evidence" value="ECO:0007669"/>
    <property type="project" value="InterPro"/>
</dbReference>
<sequence length="415" mass="48264">MKATWRDDNQFELLINGDAFYPSVFSAIRQAQRHVILETFIWFEDEIGTELRDVLAEAAQRGVSVDVLADGFGSHDLSADFLAPMIAAGVQVRFYDPRPRLLGMRTNVFRRLHRKIVVVDGAAAWVGGINFAEDHMTYAGPEAKQDYAVKVRGPVVQDIYRYVMDVLVHEEPPKRWWRNRFRRPVRNRNPGDAQALFVYRDNASHRDDIEKHYLSMLRQAKREVVIANAYFFPGYRLLRSMRKAARRGVRVRLIVQGQPDMPIVLVGARMLYHYLLRAGVEIYEYRRRPLHGKIALQDDKWTTVGSSNLDPLSLALNLEANLIIHDRAFNRQLREHLQELMTHDSLRIEADQLPKRSYWRLIQNVLVFHFLRHFPAWIGWLPAHTPRLKLLSPEETSPTEATTKELPTQQEITRS</sequence>
<dbReference type="HAMAP" id="MF_01917">
    <property type="entry name" value="Cardiolipin_synth_ClsB"/>
    <property type="match status" value="1"/>
</dbReference>
<dbReference type="GO" id="GO:0008808">
    <property type="term" value="F:cardiolipin synthase activity"/>
    <property type="evidence" value="ECO:0007669"/>
    <property type="project" value="InterPro"/>
</dbReference>
<dbReference type="NCBIfam" id="NF008427">
    <property type="entry name" value="PRK11263.1"/>
    <property type="match status" value="1"/>
</dbReference>
<dbReference type="InterPro" id="IPR025202">
    <property type="entry name" value="PLD-like_dom"/>
</dbReference>
<evidence type="ECO:0000259" key="11">
    <source>
        <dbReference type="PROSITE" id="PS50035"/>
    </source>
</evidence>
<evidence type="ECO:0000256" key="10">
    <source>
        <dbReference type="SAM" id="MobiDB-lite"/>
    </source>
</evidence>
<dbReference type="CDD" id="cd09110">
    <property type="entry name" value="PLDc_CLS_1"/>
    <property type="match status" value="1"/>
</dbReference>
<dbReference type="PIRSF" id="PIRSF000850">
    <property type="entry name" value="Phospholipase_D_PSS"/>
    <property type="match status" value="1"/>
</dbReference>
<dbReference type="GO" id="GO:0005886">
    <property type="term" value="C:plasma membrane"/>
    <property type="evidence" value="ECO:0007669"/>
    <property type="project" value="UniProtKB-SubCell"/>
</dbReference>
<name>A0A1H4BWJ4_9GAMM</name>
<evidence type="ECO:0000256" key="4">
    <source>
        <dbReference type="ARBA" id="ARBA00022737"/>
    </source>
</evidence>
<dbReference type="EMBL" id="FNQS01000005">
    <property type="protein sequence ID" value="SEA52521.1"/>
    <property type="molecule type" value="Genomic_DNA"/>
</dbReference>
<feature type="active site" evidence="9">
    <location>
        <position position="293"/>
    </location>
</feature>
<keyword evidence="13" id="KW-1185">Reference proteome</keyword>
<dbReference type="PANTHER" id="PTHR21248:SF23">
    <property type="entry name" value="CARDIOLIPIN SYNTHASE B"/>
    <property type="match status" value="1"/>
</dbReference>
<dbReference type="EC" id="2.7.8.-" evidence="9"/>
<keyword evidence="8 9" id="KW-1208">Phospholipid metabolism</keyword>
<dbReference type="FunFam" id="3.30.870.10:FF:000015">
    <property type="entry name" value="Cardiolipin synthase B"/>
    <property type="match status" value="1"/>
</dbReference>
<dbReference type="AlphaFoldDB" id="A0A1H4BWJ4"/>
<keyword evidence="4" id="KW-0677">Repeat</keyword>
<dbReference type="SUPFAM" id="SSF56024">
    <property type="entry name" value="Phospholipase D/nuclease"/>
    <property type="match status" value="2"/>
</dbReference>
<comment type="catalytic activity">
    <reaction evidence="9">
        <text>2 a 1,2-diacyl-sn-glycero-3-phospho-(1'-sn-glycerol) = a cardiolipin + glycerol</text>
        <dbReference type="Rhea" id="RHEA:31451"/>
        <dbReference type="ChEBI" id="CHEBI:17754"/>
        <dbReference type="ChEBI" id="CHEBI:62237"/>
        <dbReference type="ChEBI" id="CHEBI:64716"/>
    </reaction>
</comment>
<dbReference type="Gene3D" id="3.30.870.10">
    <property type="entry name" value="Endonuclease Chain A"/>
    <property type="match status" value="3"/>
</dbReference>
<evidence type="ECO:0000313" key="13">
    <source>
        <dbReference type="Proteomes" id="UP000187280"/>
    </source>
</evidence>
<comment type="function">
    <text evidence="9">Catalyzes the phosphatidyl group transfer from one phosphatidylglycerol molecule to another to form cardiolipin (CL) (diphosphatidylglycerol) and glycerol.</text>
</comment>
<dbReference type="RefSeq" id="WP_026743350.1">
    <property type="nucleotide sequence ID" value="NZ_FNQS01000005.1"/>
</dbReference>
<evidence type="ECO:0000256" key="7">
    <source>
        <dbReference type="ARBA" id="ARBA00023209"/>
    </source>
</evidence>
<feature type="active site" evidence="9">
    <location>
        <position position="115"/>
    </location>
</feature>
<dbReference type="InterPro" id="IPR030872">
    <property type="entry name" value="Cardiolipin_synth_ClsB"/>
</dbReference>
<comment type="similarity">
    <text evidence="9">Belongs to the phospholipase D family. Cardiolipin synthase subfamily. ClsB sub-subfamily.</text>
</comment>
<dbReference type="PANTHER" id="PTHR21248">
    <property type="entry name" value="CARDIOLIPIN SYNTHASE"/>
    <property type="match status" value="1"/>
</dbReference>
<keyword evidence="7 9" id="KW-0594">Phospholipid biosynthesis</keyword>
<feature type="active site" evidence="9">
    <location>
        <position position="298"/>
    </location>
</feature>
<evidence type="ECO:0000256" key="8">
    <source>
        <dbReference type="ARBA" id="ARBA00023264"/>
    </source>
</evidence>
<proteinExistence type="inferred from homology"/>
<dbReference type="CDD" id="cd09159">
    <property type="entry name" value="PLDc_ybhO_like_2"/>
    <property type="match status" value="1"/>
</dbReference>
<evidence type="ECO:0000256" key="1">
    <source>
        <dbReference type="ARBA" id="ARBA00022475"/>
    </source>
</evidence>
<dbReference type="Pfam" id="PF13091">
    <property type="entry name" value="PLDc_2"/>
    <property type="match status" value="2"/>
</dbReference>
<evidence type="ECO:0000256" key="5">
    <source>
        <dbReference type="ARBA" id="ARBA00023098"/>
    </source>
</evidence>
<feature type="compositionally biased region" description="Polar residues" evidence="10">
    <location>
        <begin position="406"/>
        <end position="415"/>
    </location>
</feature>
<protein>
    <recommendedName>
        <fullName evidence="9">Cardiolipin synthase B</fullName>
        <shortName evidence="9">CL synthase</shortName>
        <ecNumber evidence="9">2.7.8.-</ecNumber>
    </recommendedName>
</protein>
<evidence type="ECO:0000256" key="9">
    <source>
        <dbReference type="HAMAP-Rule" id="MF_01917"/>
    </source>
</evidence>
<dbReference type="InterPro" id="IPR001736">
    <property type="entry name" value="PLipase_D/transphosphatidylase"/>
</dbReference>
<feature type="active site" evidence="9">
    <location>
        <position position="291"/>
    </location>
</feature>
<dbReference type="STRING" id="71657.SAMN02982996_01842"/>
<feature type="domain" description="PLD phosphodiesterase" evidence="11">
    <location>
        <begin position="286"/>
        <end position="313"/>
    </location>
</feature>
<dbReference type="PROSITE" id="PS50035">
    <property type="entry name" value="PLD"/>
    <property type="match status" value="2"/>
</dbReference>
<reference evidence="12 13" key="1">
    <citation type="submission" date="2016-10" db="EMBL/GenBank/DDBJ databases">
        <authorList>
            <person name="de Groot N.N."/>
        </authorList>
    </citation>
    <scope>NUCLEOTIDE SEQUENCE [LARGE SCALE GENOMIC DNA]</scope>
    <source>
        <strain evidence="12 13">ATCC 29281</strain>
    </source>
</reference>
<keyword evidence="1 9" id="KW-1003">Cell membrane</keyword>
<dbReference type="eggNOG" id="COG1502">
    <property type="taxonomic scope" value="Bacteria"/>
</dbReference>
<accession>A0A1H4BWJ4</accession>
<evidence type="ECO:0000256" key="2">
    <source>
        <dbReference type="ARBA" id="ARBA00022516"/>
    </source>
</evidence>
<feature type="region of interest" description="Disordered" evidence="10">
    <location>
        <begin position="392"/>
        <end position="415"/>
    </location>
</feature>